<evidence type="ECO:0000313" key="2">
    <source>
        <dbReference type="Proteomes" id="UP001187192"/>
    </source>
</evidence>
<dbReference type="EMBL" id="BTGU01000144">
    <property type="protein sequence ID" value="GMN63182.1"/>
    <property type="molecule type" value="Genomic_DNA"/>
</dbReference>
<evidence type="ECO:0000313" key="1">
    <source>
        <dbReference type="EMBL" id="GMN63182.1"/>
    </source>
</evidence>
<organism evidence="1 2">
    <name type="scientific">Ficus carica</name>
    <name type="common">Common fig</name>
    <dbReference type="NCBI Taxonomy" id="3494"/>
    <lineage>
        <taxon>Eukaryota</taxon>
        <taxon>Viridiplantae</taxon>
        <taxon>Streptophyta</taxon>
        <taxon>Embryophyta</taxon>
        <taxon>Tracheophyta</taxon>
        <taxon>Spermatophyta</taxon>
        <taxon>Magnoliopsida</taxon>
        <taxon>eudicotyledons</taxon>
        <taxon>Gunneridae</taxon>
        <taxon>Pentapetalae</taxon>
        <taxon>rosids</taxon>
        <taxon>fabids</taxon>
        <taxon>Rosales</taxon>
        <taxon>Moraceae</taxon>
        <taxon>Ficeae</taxon>
        <taxon>Ficus</taxon>
    </lineage>
</organism>
<dbReference type="Proteomes" id="UP001187192">
    <property type="component" value="Unassembled WGS sequence"/>
</dbReference>
<sequence>MGNGKGMKMVWGYGDREEKVFPNPFLPSAIPRWISS</sequence>
<keyword evidence="2" id="KW-1185">Reference proteome</keyword>
<reference evidence="1" key="1">
    <citation type="submission" date="2023-07" db="EMBL/GenBank/DDBJ databases">
        <title>draft genome sequence of fig (Ficus carica).</title>
        <authorList>
            <person name="Takahashi T."/>
            <person name="Nishimura K."/>
        </authorList>
    </citation>
    <scope>NUCLEOTIDE SEQUENCE</scope>
</reference>
<gene>
    <name evidence="1" type="ORF">TIFTF001_032260</name>
</gene>
<dbReference type="AlphaFoldDB" id="A0AA88DW36"/>
<accession>A0AA88DW36</accession>
<proteinExistence type="predicted"/>
<comment type="caution">
    <text evidence="1">The sequence shown here is derived from an EMBL/GenBank/DDBJ whole genome shotgun (WGS) entry which is preliminary data.</text>
</comment>
<protein>
    <submittedName>
        <fullName evidence="1">Uncharacterized protein</fullName>
    </submittedName>
</protein>
<name>A0AA88DW36_FICCA</name>